<feature type="transmembrane region" description="Helical" evidence="1">
    <location>
        <begin position="1117"/>
        <end position="1134"/>
    </location>
</feature>
<feature type="transmembrane region" description="Helical" evidence="1">
    <location>
        <begin position="1491"/>
        <end position="1508"/>
    </location>
</feature>
<name>A0A3Q9BQC6_9BURK</name>
<dbReference type="KEGG" id="upv:EJN92_04290"/>
<proteinExistence type="predicted"/>
<dbReference type="EMBL" id="CP034464">
    <property type="protein sequence ID" value="AZP11293.1"/>
    <property type="molecule type" value="Genomic_DNA"/>
</dbReference>
<dbReference type="Proteomes" id="UP000275663">
    <property type="component" value="Chromosome"/>
</dbReference>
<keyword evidence="3" id="KW-1185">Reference proteome</keyword>
<feature type="transmembrane region" description="Helical" evidence="1">
    <location>
        <begin position="526"/>
        <end position="547"/>
    </location>
</feature>
<feature type="transmembrane region" description="Helical" evidence="1">
    <location>
        <begin position="1056"/>
        <end position="1077"/>
    </location>
</feature>
<feature type="transmembrane region" description="Helical" evidence="1">
    <location>
        <begin position="24"/>
        <end position="45"/>
    </location>
</feature>
<feature type="transmembrane region" description="Helical" evidence="1">
    <location>
        <begin position="964"/>
        <end position="985"/>
    </location>
</feature>
<evidence type="ECO:0000256" key="1">
    <source>
        <dbReference type="SAM" id="Phobius"/>
    </source>
</evidence>
<sequence length="1542" mass="171641">MGLNPAQESDTALLPRLLNRSISAARILLLCAAMIIVPAGLYYYLVIQEQINYRDQRAFRSLGEVQLQLSQAIEVAKAFSLYAPVSDFHVGLADFARAHEVLLQAQDSLPKPRMVDVMIAERLKGRAPEVFWEFVSPLDPQQTFSDLLAPEAASKLVAEQILNVVRLEIGGKKTAPQNWKYLNLAQLQAKKNEAVIAYFARLALLAKCVASPPVHYADRFETALALHLCEEAKDVSYQDFDDEREAIKLIYEKAEKECEAAFKNTEIKSKEDKTLGQISKPEKAKAASSVDKKEVQESLKACALNNLRAWMPKGSKTAEELALRMHAGLSLAKTSAPYSLRKNVPECRKNNGTSLAFWSEQFDDAGTARIYRCGARDQQIPVEIALKNFLGQGNWFDALDAVYLVREDGKVLLTLQKPITKITGESKLYQPATLLPKVLDLLALLDDKSSAGEADKTASKTRAVGARMRDFEIDNRAVRAYTQQVQLPVRFCSSKTETCANEKLFLVGAREQHLMAATQMLEPGTFLLWLCVLLVVLFFWPWLNLFFSQQLQAVPARSVFALVASALLLVLPIVLGLWAWGSYRAAVDVMKESAKNVAVKMASNWQAELDVAVSELMNRHSTWTDIQLIGTNETAEASAFKLSHSHLETMQDKNSKAYFDCFILTAHTEQQARVRNCVPHAAFLASDNPPPLPILESVFEFDREGRIDKKILQYTQLLPAYGAAATAEGRGYLQALVNHQAWPWPEPKKIAGWSLDGFVIERLYNRADAQLSSQLALALHKDKDKDKDKGTQFISGSFPAYSFEFMPPPPGFQYVVIDNQTGIALYHSAPGRVLAENLFNESQQDNRLLAAVKYGNTDSFGGHYHGHSVQFHVQPLAYVPWTLVMIAELRPVQLGLANITLLTLGFCLSPLLVLLACYVLARLSGKRAAWAWPQWQLRRRYRPLCGLLLVHALSQYLVLAGLSYLSFVLANALIVISTLAINVALLSQAGKWAAPDSVVWLAQRVWQRIAPEGALMPAKLSAWQLCAFALLLLCQIAEVLLLLTPDALWHGAASLWTKHAAPLLLAFLLMLATSFLLRRSLLRIATEISVEADSGSATSSQAEHQAIPHFYRDYRRWAVLVMAILVWLPASVMLRNSADQIEQRLQYVAGVALAERWQAQQQKLQDFGQMHFPERFESNERFALPEPREQGLREIFSINDKNLRSFQFAATHPPANRTCSESKNRESTFTQIALELAGKLTPDQAMLFAAGDAISQQTPKRYKTGKFAGDDEDYCVIDSGASATALSSANAANRVDHYAVFLPRINGLLSWPWRVALLLLAYVISSLALRGLMRTVLSAKFVAHFPPAPALALPEKWARHSDAPKRLLLQRELTPLSPSLRLQIEAELDITKSLHETVLTIGKLALQSYRNRWDKLPESQQQLLYLVARGNYPLPTHSPAVEGLLRLGWLNHDPQLQVASESLRRFVLRAAPEAQQRLWEAPPPGDLWQTLRYPLGVAIMLLLAWVALVGGDMLKILAGGVASATGLLAAFKQVQQIMKGGS</sequence>
<dbReference type="RefSeq" id="WP_126126681.1">
    <property type="nucleotide sequence ID" value="NZ_CP034464.1"/>
</dbReference>
<feature type="transmembrane region" description="Helical" evidence="1">
    <location>
        <begin position="1025"/>
        <end position="1044"/>
    </location>
</feature>
<keyword evidence="1" id="KW-1133">Transmembrane helix</keyword>
<evidence type="ECO:0000313" key="2">
    <source>
        <dbReference type="EMBL" id="AZP11293.1"/>
    </source>
</evidence>
<organism evidence="2 3">
    <name type="scientific">Undibacterium parvum</name>
    <dbReference type="NCBI Taxonomy" id="401471"/>
    <lineage>
        <taxon>Bacteria</taxon>
        <taxon>Pseudomonadati</taxon>
        <taxon>Pseudomonadota</taxon>
        <taxon>Betaproteobacteria</taxon>
        <taxon>Burkholderiales</taxon>
        <taxon>Oxalobacteraceae</taxon>
        <taxon>Undibacterium</taxon>
    </lineage>
</organism>
<feature type="transmembrane region" description="Helical" evidence="1">
    <location>
        <begin position="1311"/>
        <end position="1332"/>
    </location>
</feature>
<reference evidence="2 3" key="1">
    <citation type="journal article" date="2011" name="Int. J. Syst. Evol. Microbiol.">
        <title>Description of Undibacterium oligocarboniphilum sp. nov., isolated from purified water, and Undibacterium pigrum strain CCUG 49012 as the type strain of Undibacterium parvum sp. nov., and emended descriptions of the genus Undibacterium and the species Undibacterium pigrum.</title>
        <authorList>
            <person name="Eder W."/>
            <person name="Wanner G."/>
            <person name="Ludwig W."/>
            <person name="Busse H.J."/>
            <person name="Ziemke-Kageler F."/>
            <person name="Lang E."/>
        </authorList>
    </citation>
    <scope>NUCLEOTIDE SEQUENCE [LARGE SCALE GENOMIC DNA]</scope>
    <source>
        <strain evidence="2 3">DSM 23061</strain>
    </source>
</reference>
<feature type="transmembrane region" description="Helical" evidence="1">
    <location>
        <begin position="899"/>
        <end position="921"/>
    </location>
</feature>
<evidence type="ECO:0000313" key="3">
    <source>
        <dbReference type="Proteomes" id="UP000275663"/>
    </source>
</evidence>
<feature type="transmembrane region" description="Helical" evidence="1">
    <location>
        <begin position="559"/>
        <end position="581"/>
    </location>
</feature>
<keyword evidence="1" id="KW-0472">Membrane</keyword>
<accession>A0A3Q9BQC6</accession>
<keyword evidence="1" id="KW-0812">Transmembrane</keyword>
<feature type="transmembrane region" description="Helical" evidence="1">
    <location>
        <begin position="941"/>
        <end position="958"/>
    </location>
</feature>
<gene>
    <name evidence="2" type="ORF">EJN92_04290</name>
</gene>
<dbReference type="OrthoDB" id="613658at2"/>
<protein>
    <submittedName>
        <fullName evidence="2">Uncharacterized protein</fullName>
    </submittedName>
</protein>